<evidence type="ECO:0000256" key="8">
    <source>
        <dbReference type="SAM" id="Phobius"/>
    </source>
</evidence>
<evidence type="ECO:0000313" key="10">
    <source>
        <dbReference type="EMBL" id="KKN34655.1"/>
    </source>
</evidence>
<dbReference type="PANTHER" id="PTHR35011:SF10">
    <property type="entry name" value="TRAP TRANSPORTER SMALL PERMEASE PROTEIN"/>
    <property type="match status" value="1"/>
</dbReference>
<dbReference type="GO" id="GO:0022857">
    <property type="term" value="F:transmembrane transporter activity"/>
    <property type="evidence" value="ECO:0007669"/>
    <property type="project" value="TreeGrafter"/>
</dbReference>
<evidence type="ECO:0000256" key="4">
    <source>
        <dbReference type="ARBA" id="ARBA00022519"/>
    </source>
</evidence>
<organism evidence="10">
    <name type="scientific">marine sediment metagenome</name>
    <dbReference type="NCBI Taxonomy" id="412755"/>
    <lineage>
        <taxon>unclassified sequences</taxon>
        <taxon>metagenomes</taxon>
        <taxon>ecological metagenomes</taxon>
    </lineage>
</organism>
<evidence type="ECO:0000256" key="5">
    <source>
        <dbReference type="ARBA" id="ARBA00022692"/>
    </source>
</evidence>
<comment type="subcellular location">
    <subcellularLocation>
        <location evidence="1">Cell inner membrane</location>
        <topology evidence="1">Multi-pass membrane protein</topology>
    </subcellularLocation>
</comment>
<proteinExistence type="predicted"/>
<dbReference type="InterPro" id="IPR007387">
    <property type="entry name" value="TRAP_DctQ"/>
</dbReference>
<evidence type="ECO:0000256" key="7">
    <source>
        <dbReference type="ARBA" id="ARBA00023136"/>
    </source>
</evidence>
<protein>
    <recommendedName>
        <fullName evidence="9">Tripartite ATP-independent periplasmic transporters DctQ component domain-containing protein</fullName>
    </recommendedName>
</protein>
<feature type="transmembrane region" description="Helical" evidence="8">
    <location>
        <begin position="133"/>
        <end position="157"/>
    </location>
</feature>
<gene>
    <name evidence="10" type="ORF">LCGC14_0791380</name>
</gene>
<keyword evidence="4" id="KW-0997">Cell inner membrane</keyword>
<keyword evidence="6 8" id="KW-1133">Transmembrane helix</keyword>
<reference evidence="10" key="1">
    <citation type="journal article" date="2015" name="Nature">
        <title>Complex archaea that bridge the gap between prokaryotes and eukaryotes.</title>
        <authorList>
            <person name="Spang A."/>
            <person name="Saw J.H."/>
            <person name="Jorgensen S.L."/>
            <person name="Zaremba-Niedzwiedzka K."/>
            <person name="Martijn J."/>
            <person name="Lind A.E."/>
            <person name="van Eijk R."/>
            <person name="Schleper C."/>
            <person name="Guy L."/>
            <person name="Ettema T.J."/>
        </authorList>
    </citation>
    <scope>NUCLEOTIDE SEQUENCE</scope>
</reference>
<dbReference type="GO" id="GO:0015740">
    <property type="term" value="P:C4-dicarboxylate transport"/>
    <property type="evidence" value="ECO:0007669"/>
    <property type="project" value="TreeGrafter"/>
</dbReference>
<dbReference type="EMBL" id="LAZR01002092">
    <property type="protein sequence ID" value="KKN34655.1"/>
    <property type="molecule type" value="Genomic_DNA"/>
</dbReference>
<feature type="transmembrane region" description="Helical" evidence="8">
    <location>
        <begin position="92"/>
        <end position="113"/>
    </location>
</feature>
<keyword evidence="2" id="KW-0813">Transport</keyword>
<keyword evidence="5 8" id="KW-0812">Transmembrane</keyword>
<sequence>MMKANDVYRAANGLAHGAALAAGYGGLCLSVLITFEVISRKFFNFSMQGVDEIGGYVLAIGVSFSFAYALLQRAHTRVDVLLAKLPGVLRAPLNAAAALLLATFATFMLWRAVDTLLVTLEFQSHASTPLQTPLWIPQSLWVAGLTVFSLLAALLALRARLTVLLSGGWLVAWRADPGTHPRPQVQQLGQYIWLL</sequence>
<evidence type="ECO:0000256" key="2">
    <source>
        <dbReference type="ARBA" id="ARBA00022448"/>
    </source>
</evidence>
<accession>A0A0F9PSH4</accession>
<dbReference type="GO" id="GO:0005886">
    <property type="term" value="C:plasma membrane"/>
    <property type="evidence" value="ECO:0007669"/>
    <property type="project" value="UniProtKB-SubCell"/>
</dbReference>
<name>A0A0F9PSH4_9ZZZZ</name>
<dbReference type="PANTHER" id="PTHR35011">
    <property type="entry name" value="2,3-DIKETO-L-GULONATE TRAP TRANSPORTER SMALL PERMEASE PROTEIN YIAM"/>
    <property type="match status" value="1"/>
</dbReference>
<dbReference type="AlphaFoldDB" id="A0A0F9PSH4"/>
<keyword evidence="7 8" id="KW-0472">Membrane</keyword>
<dbReference type="InterPro" id="IPR055348">
    <property type="entry name" value="DctQ"/>
</dbReference>
<feature type="transmembrane region" description="Helical" evidence="8">
    <location>
        <begin position="53"/>
        <end position="71"/>
    </location>
</feature>
<dbReference type="Pfam" id="PF04290">
    <property type="entry name" value="DctQ"/>
    <property type="match status" value="1"/>
</dbReference>
<feature type="domain" description="Tripartite ATP-independent periplasmic transporters DctQ component" evidence="9">
    <location>
        <begin position="30"/>
        <end position="157"/>
    </location>
</feature>
<keyword evidence="3" id="KW-1003">Cell membrane</keyword>
<feature type="transmembrane region" description="Helical" evidence="8">
    <location>
        <begin position="12"/>
        <end position="33"/>
    </location>
</feature>
<evidence type="ECO:0000259" key="9">
    <source>
        <dbReference type="Pfam" id="PF04290"/>
    </source>
</evidence>
<evidence type="ECO:0000256" key="1">
    <source>
        <dbReference type="ARBA" id="ARBA00004429"/>
    </source>
</evidence>
<evidence type="ECO:0000256" key="6">
    <source>
        <dbReference type="ARBA" id="ARBA00022989"/>
    </source>
</evidence>
<comment type="caution">
    <text evidence="10">The sequence shown here is derived from an EMBL/GenBank/DDBJ whole genome shotgun (WGS) entry which is preliminary data.</text>
</comment>
<evidence type="ECO:0000256" key="3">
    <source>
        <dbReference type="ARBA" id="ARBA00022475"/>
    </source>
</evidence>
<feature type="non-terminal residue" evidence="10">
    <location>
        <position position="195"/>
    </location>
</feature>